<accession>A0A336L9W4</accession>
<dbReference type="EMBL" id="UFQT01002627">
    <property type="protein sequence ID" value="SSX33800.1"/>
    <property type="molecule type" value="Genomic_DNA"/>
</dbReference>
<reference evidence="1" key="1">
    <citation type="submission" date="2018-04" db="EMBL/GenBank/DDBJ databases">
        <authorList>
            <person name="Go L.Y."/>
            <person name="Mitchell J.A."/>
        </authorList>
    </citation>
    <scope>NUCLEOTIDE SEQUENCE</scope>
    <source>
        <tissue evidence="1">Whole organism</tissue>
    </source>
</reference>
<dbReference type="AlphaFoldDB" id="A0A336L9W4"/>
<gene>
    <name evidence="1" type="primary">CSON006959</name>
</gene>
<evidence type="ECO:0000313" key="2">
    <source>
        <dbReference type="EMBL" id="SSX33800.1"/>
    </source>
</evidence>
<proteinExistence type="predicted"/>
<evidence type="ECO:0000313" key="1">
    <source>
        <dbReference type="EMBL" id="SSX14390.1"/>
    </source>
</evidence>
<dbReference type="VEuPathDB" id="VectorBase:CSON006959"/>
<sequence>MSLPSIFDEQGTGPSEYEVPGISDVGSTLVISFLPKGQFRATKRPIIRAADDFHGFNDMLSSSSSFSSVFNKELLEFDRFLNSNFHDEEDVGSSVKGLFLVEPGVSPYTSFGDL</sequence>
<reference evidence="2" key="2">
    <citation type="submission" date="2018-07" db="EMBL/GenBank/DDBJ databases">
        <authorList>
            <person name="Quirk P.G."/>
            <person name="Krulwich T.A."/>
        </authorList>
    </citation>
    <scope>NUCLEOTIDE SEQUENCE</scope>
</reference>
<protein>
    <submittedName>
        <fullName evidence="1">CSON006959 protein</fullName>
    </submittedName>
</protein>
<name>A0A336L9W4_CULSO</name>
<organism evidence="1">
    <name type="scientific">Culicoides sonorensis</name>
    <name type="common">Biting midge</name>
    <dbReference type="NCBI Taxonomy" id="179676"/>
    <lineage>
        <taxon>Eukaryota</taxon>
        <taxon>Metazoa</taxon>
        <taxon>Ecdysozoa</taxon>
        <taxon>Arthropoda</taxon>
        <taxon>Hexapoda</taxon>
        <taxon>Insecta</taxon>
        <taxon>Pterygota</taxon>
        <taxon>Neoptera</taxon>
        <taxon>Endopterygota</taxon>
        <taxon>Diptera</taxon>
        <taxon>Nematocera</taxon>
        <taxon>Chironomoidea</taxon>
        <taxon>Ceratopogonidae</taxon>
        <taxon>Ceratopogoninae</taxon>
        <taxon>Culicoides</taxon>
        <taxon>Monoculicoides</taxon>
    </lineage>
</organism>
<dbReference type="EMBL" id="UFQS01002627">
    <property type="protein sequence ID" value="SSX14390.1"/>
    <property type="molecule type" value="Genomic_DNA"/>
</dbReference>